<evidence type="ECO:0000313" key="2">
    <source>
        <dbReference type="Proteomes" id="UP000199421"/>
    </source>
</evidence>
<dbReference type="InterPro" id="IPR053161">
    <property type="entry name" value="Ulvan_degrading_GH"/>
</dbReference>
<evidence type="ECO:0000313" key="1">
    <source>
        <dbReference type="EMBL" id="SEM54493.1"/>
    </source>
</evidence>
<dbReference type="RefSeq" id="WP_093332736.1">
    <property type="nucleotide sequence ID" value="NZ_FOAF01000015.1"/>
</dbReference>
<dbReference type="Pfam" id="PF17132">
    <property type="entry name" value="Glyco_hydro_106"/>
    <property type="match status" value="2"/>
</dbReference>
<dbReference type="Proteomes" id="UP000199421">
    <property type="component" value="Unassembled WGS sequence"/>
</dbReference>
<sequence>MLNQFLKTAGKLVCVLLFTANLLSCSIKETDKGTETGKIKWPEINQEMKPWTRWWWFGNAVTEKDLTAALEAYKKAGLGGVEITPIYGVRGAEDHFIDFLSPAWMDKLSYTLKEAKRLGLGVDLANASGWPFGGPWVDEQMACKNMVSKVFKLEGGHTLTENIIYVQTPLVRVAGEKKVTITDIKAPITANENLQDYAFDQVRYERELPLIIVTASKKEKNGFTEVIDLTNKVKKGKLEWTAPQGEWTVCALFQGNHGKMVERAGPGGEGNVIDHFSSEALEKYLNKFDTAFKDNDLSHLRYFFNDSYEVDDAQGQANWTPAFFSAFKTTRGYDLTKHIPALLGLDTEEMNSRVLYDYRMTVSDLLLEKYTKNWQKWAAKQGKGIRNQAHGSPANVLDLYAASDIPEIEGTEIVNLKSAPSAAHITGKRLTSSESATWLNEHFESNLGDVKGAVDKLWLAGVNHIFYHGTAYSPQQAKWPGWLFYAAVHFTPTNSLWEDFGAFNQYAARAQSFLQAGKPSNDILLYFGLADLWSERGKYMLKHFHSNKFFDELSLKACGDYLSKEGYSWDALSDKQLIDVTCQDSTLLIGGNIYKTLVVPEIQYMPIETFEKLMNLAQEGATIIFHKNMPSDIPGLANLAQARKKMNVLKGKLAFTRKGNSQTAIYGKGRIILSNDLSSLTANTSLAPEQMYTKGLQCIRRLKDDGNYYYFINNPSEKPFKGWITLHAQYRSAALYNLMTGKDGYVKTREQGDNTEMYLELTFNESIVVETFRGEHKGAFYPYYESAGKPLELSGWKIDFVKGGPVLPTSITTTKELQSWTNYGPAYTAFSGTAEYSTMIPTLSTKADAWRLALGDVRESASIYINGNYLGTCFGSPYSIEIPSNLLTNGNNELKIRVSNLMANRIADLDKRGVEWRIFYNTNFNARSKMNVGKDGKFTAKNWKPKLSGLIGPTTLTPIAIH</sequence>
<reference evidence="2" key="1">
    <citation type="submission" date="2016-10" db="EMBL/GenBank/DDBJ databases">
        <authorList>
            <person name="Varghese N."/>
            <person name="Submissions S."/>
        </authorList>
    </citation>
    <scope>NUCLEOTIDE SEQUENCE [LARGE SCALE GENOMIC DNA]</scope>
    <source>
        <strain evidence="2">DSM 18733</strain>
    </source>
</reference>
<name>A0A1H7Z8D1_OLID1</name>
<accession>A0A1H7Z8D1</accession>
<dbReference type="NCBIfam" id="NF045579">
    <property type="entry name" value="rhamnoside_JR"/>
    <property type="match status" value="1"/>
</dbReference>
<dbReference type="SUPFAM" id="SSF49785">
    <property type="entry name" value="Galactose-binding domain-like"/>
    <property type="match status" value="1"/>
</dbReference>
<organism evidence="1 2">
    <name type="scientific">Olivibacter domesticus</name>
    <name type="common">Pseudosphingobacterium domesticum</name>
    <dbReference type="NCBI Taxonomy" id="407022"/>
    <lineage>
        <taxon>Bacteria</taxon>
        <taxon>Pseudomonadati</taxon>
        <taxon>Bacteroidota</taxon>
        <taxon>Sphingobacteriia</taxon>
        <taxon>Sphingobacteriales</taxon>
        <taxon>Sphingobacteriaceae</taxon>
        <taxon>Olivibacter</taxon>
    </lineage>
</organism>
<dbReference type="AlphaFoldDB" id="A0A1H7Z8D1"/>
<dbReference type="OrthoDB" id="9761519at2"/>
<dbReference type="EMBL" id="FOAF01000015">
    <property type="protein sequence ID" value="SEM54493.1"/>
    <property type="molecule type" value="Genomic_DNA"/>
</dbReference>
<proteinExistence type="predicted"/>
<dbReference type="Gene3D" id="2.60.120.260">
    <property type="entry name" value="Galactose-binding domain-like"/>
    <property type="match status" value="1"/>
</dbReference>
<evidence type="ECO:0008006" key="3">
    <source>
        <dbReference type="Google" id="ProtNLM"/>
    </source>
</evidence>
<gene>
    <name evidence="1" type="ORF">SAMN05661044_05461</name>
</gene>
<dbReference type="PANTHER" id="PTHR36848:SF2">
    <property type="entry name" value="SECRETED PROTEIN"/>
    <property type="match status" value="1"/>
</dbReference>
<dbReference type="PANTHER" id="PTHR36848">
    <property type="entry name" value="DNA-BINDING PROTEIN (PUTATIVE SECRETED PROTEIN)-RELATED"/>
    <property type="match status" value="1"/>
</dbReference>
<protein>
    <recommendedName>
        <fullName evidence="3">Alpha-L-rhamnosidase</fullName>
    </recommendedName>
</protein>
<dbReference type="STRING" id="407022.SAMN05661044_05461"/>
<dbReference type="InterPro" id="IPR008979">
    <property type="entry name" value="Galactose-bd-like_sf"/>
</dbReference>
<keyword evidence="2" id="KW-1185">Reference proteome</keyword>